<feature type="signal peptide" evidence="2">
    <location>
        <begin position="1"/>
        <end position="29"/>
    </location>
</feature>
<sequence>MTTLGRLLTLLAVPLALAVPLGLAGAAVAETVAEGSRCPGIADAAERLRCFDAESAKGAQADKPATNMPAAPAGSGPAGWVLERRRDPLTDGVACVISPPGRPDVRVGREEMVVRFGQRGGVARYRFRLDNSEPSRVRTLPRRDRAVQQVRFRGKVFDRILMGRRLVLEVTTFGAGVVVEEFDLAGLSAEHDRLLRECP</sequence>
<evidence type="ECO:0000256" key="1">
    <source>
        <dbReference type="SAM" id="MobiDB-lite"/>
    </source>
</evidence>
<reference evidence="3 4" key="1">
    <citation type="submission" date="2019-09" db="EMBL/GenBank/DDBJ databases">
        <title>Draft Whole-Genome sequence of Blastochloris sulfoviridis DSM 729.</title>
        <authorList>
            <person name="Meyer T.E."/>
            <person name="Kyndt J.A."/>
        </authorList>
    </citation>
    <scope>NUCLEOTIDE SEQUENCE [LARGE SCALE GENOMIC DNA]</scope>
    <source>
        <strain evidence="3 4">DSM 729</strain>
    </source>
</reference>
<dbReference type="Proteomes" id="UP000323886">
    <property type="component" value="Unassembled WGS sequence"/>
</dbReference>
<evidence type="ECO:0000313" key="3">
    <source>
        <dbReference type="EMBL" id="KAA5602274.1"/>
    </source>
</evidence>
<proteinExistence type="predicted"/>
<feature type="compositionally biased region" description="Low complexity" evidence="1">
    <location>
        <begin position="69"/>
        <end position="78"/>
    </location>
</feature>
<dbReference type="OrthoDB" id="7959276at2"/>
<dbReference type="RefSeq" id="WP_150096870.1">
    <property type="nucleotide sequence ID" value="NZ_VWPL01000008.1"/>
</dbReference>
<accession>A0A5M6I249</accession>
<name>A0A5M6I249_9HYPH</name>
<dbReference type="EMBL" id="VWPL01000008">
    <property type="protein sequence ID" value="KAA5602274.1"/>
    <property type="molecule type" value="Genomic_DNA"/>
</dbReference>
<evidence type="ECO:0000256" key="2">
    <source>
        <dbReference type="SAM" id="SignalP"/>
    </source>
</evidence>
<organism evidence="3 4">
    <name type="scientific">Blastochloris sulfoviridis</name>
    <dbReference type="NCBI Taxonomy" id="50712"/>
    <lineage>
        <taxon>Bacteria</taxon>
        <taxon>Pseudomonadati</taxon>
        <taxon>Pseudomonadota</taxon>
        <taxon>Alphaproteobacteria</taxon>
        <taxon>Hyphomicrobiales</taxon>
        <taxon>Blastochloridaceae</taxon>
        <taxon>Blastochloris</taxon>
    </lineage>
</organism>
<keyword evidence="2" id="KW-0732">Signal</keyword>
<feature type="region of interest" description="Disordered" evidence="1">
    <location>
        <begin position="57"/>
        <end position="78"/>
    </location>
</feature>
<dbReference type="AlphaFoldDB" id="A0A5M6I249"/>
<feature type="chain" id="PRO_5024404979" evidence="2">
    <location>
        <begin position="30"/>
        <end position="199"/>
    </location>
</feature>
<gene>
    <name evidence="3" type="ORF">F1193_06530</name>
</gene>
<protein>
    <submittedName>
        <fullName evidence="3">Uncharacterized protein</fullName>
    </submittedName>
</protein>
<evidence type="ECO:0000313" key="4">
    <source>
        <dbReference type="Proteomes" id="UP000323886"/>
    </source>
</evidence>
<keyword evidence="4" id="KW-1185">Reference proteome</keyword>
<comment type="caution">
    <text evidence="3">The sequence shown here is derived from an EMBL/GenBank/DDBJ whole genome shotgun (WGS) entry which is preliminary data.</text>
</comment>